<organism evidence="1 2">
    <name type="scientific">Somion occarium</name>
    <dbReference type="NCBI Taxonomy" id="3059160"/>
    <lineage>
        <taxon>Eukaryota</taxon>
        <taxon>Fungi</taxon>
        <taxon>Dikarya</taxon>
        <taxon>Basidiomycota</taxon>
        <taxon>Agaricomycotina</taxon>
        <taxon>Agaricomycetes</taxon>
        <taxon>Polyporales</taxon>
        <taxon>Cerrenaceae</taxon>
        <taxon>Somion</taxon>
    </lineage>
</organism>
<name>A0ABP1E7V3_9APHY</name>
<dbReference type="EMBL" id="OZ037951">
    <property type="protein sequence ID" value="CAL1715257.1"/>
    <property type="molecule type" value="Genomic_DNA"/>
</dbReference>
<keyword evidence="2" id="KW-1185">Reference proteome</keyword>
<accession>A0ABP1E7V3</accession>
<evidence type="ECO:0000313" key="1">
    <source>
        <dbReference type="EMBL" id="CAL1715257.1"/>
    </source>
</evidence>
<gene>
    <name evidence="1" type="ORF">GFSPODELE1_LOCUS10137</name>
</gene>
<dbReference type="Proteomes" id="UP001497453">
    <property type="component" value="Chromosome 8"/>
</dbReference>
<evidence type="ECO:0000313" key="2">
    <source>
        <dbReference type="Proteomes" id="UP001497453"/>
    </source>
</evidence>
<sequence length="101" mass="10897">MISPYSADPNETRFGKCSFTNSCDTDGLQQPDLQQYHPPPSVLLTSGAAVIAAPLHNLSSSHLYHIHTAPMNFFRIILGGLGEGLFYSEKAYASEAGKARA</sequence>
<reference evidence="2" key="1">
    <citation type="submission" date="2024-04" db="EMBL/GenBank/DDBJ databases">
        <authorList>
            <person name="Shaw F."/>
            <person name="Minotto A."/>
        </authorList>
    </citation>
    <scope>NUCLEOTIDE SEQUENCE [LARGE SCALE GENOMIC DNA]</scope>
</reference>
<evidence type="ECO:0008006" key="3">
    <source>
        <dbReference type="Google" id="ProtNLM"/>
    </source>
</evidence>
<proteinExistence type="predicted"/>
<protein>
    <recommendedName>
        <fullName evidence="3">Plastocyanin-like domain-containing protein</fullName>
    </recommendedName>
</protein>